<comment type="subcellular location">
    <subcellularLocation>
        <location evidence="15">Endoplasmic reticulum membrane</location>
        <topology evidence="15">Single-pass membrane protein</topology>
    </subcellularLocation>
    <subcellularLocation>
        <location evidence="2">Membrane</location>
        <topology evidence="2">Single-pass membrane protein</topology>
    </subcellularLocation>
</comment>
<evidence type="ECO:0000313" key="21">
    <source>
        <dbReference type="Proteomes" id="UP000694522"/>
    </source>
</evidence>
<keyword evidence="21" id="KW-1185">Reference proteome</keyword>
<keyword evidence="12 15" id="KW-0411">Iron-sulfur</keyword>
<dbReference type="InterPro" id="IPR023404">
    <property type="entry name" value="rSAM_horseshoe"/>
</dbReference>
<keyword evidence="5 15" id="KW-0808">Transferase</keyword>
<dbReference type="SFLD" id="SFLDG01082">
    <property type="entry name" value="B12-binding_domain_containing"/>
    <property type="match status" value="1"/>
</dbReference>
<dbReference type="Gene3D" id="3.80.30.20">
    <property type="entry name" value="tm_1862 like domain"/>
    <property type="match status" value="1"/>
</dbReference>
<proteinExistence type="inferred from homology"/>
<evidence type="ECO:0000259" key="19">
    <source>
        <dbReference type="PROSITE" id="PS51918"/>
    </source>
</evidence>
<dbReference type="InterPro" id="IPR058240">
    <property type="entry name" value="rSAM_sf"/>
</dbReference>
<dbReference type="InterPro" id="IPR038135">
    <property type="entry name" value="Methylthiotransferase_N_sf"/>
</dbReference>
<evidence type="ECO:0000256" key="2">
    <source>
        <dbReference type="ARBA" id="ARBA00004167"/>
    </source>
</evidence>
<dbReference type="PROSITE" id="PS51449">
    <property type="entry name" value="MTTASE_N"/>
    <property type="match status" value="1"/>
</dbReference>
<dbReference type="FunFam" id="3.80.30.20:FF:000002">
    <property type="entry name" value="threonylcarbamoyladenosine tRNA methylthiotransferase isoform X2"/>
    <property type="match status" value="1"/>
</dbReference>
<evidence type="ECO:0000256" key="10">
    <source>
        <dbReference type="ARBA" id="ARBA00022989"/>
    </source>
</evidence>
<dbReference type="PROSITE" id="PS51918">
    <property type="entry name" value="RADICAL_SAM"/>
    <property type="match status" value="1"/>
</dbReference>
<dbReference type="NCBIfam" id="TIGR00089">
    <property type="entry name" value="MiaB/RimO family radical SAM methylthiotransferase"/>
    <property type="match status" value="1"/>
</dbReference>
<dbReference type="InterPro" id="IPR020612">
    <property type="entry name" value="Methylthiotransferase_CS"/>
</dbReference>
<evidence type="ECO:0000256" key="9">
    <source>
        <dbReference type="ARBA" id="ARBA00022723"/>
    </source>
</evidence>
<dbReference type="PROSITE" id="PS50926">
    <property type="entry name" value="TRAM"/>
    <property type="match status" value="1"/>
</dbReference>
<dbReference type="PANTHER" id="PTHR11918:SF45">
    <property type="entry name" value="THREONYLCARBAMOYLADENOSINE TRNA METHYLTHIOTRANSFERASE"/>
    <property type="match status" value="1"/>
</dbReference>
<keyword evidence="10 15" id="KW-1133">Transmembrane helix</keyword>
<dbReference type="SMART" id="SM00729">
    <property type="entry name" value="Elp3"/>
    <property type="match status" value="1"/>
</dbReference>
<comment type="function">
    <text evidence="1 15">Catalyzes the methylthiolation of N6-threonylcarbamoyladenosine (t(6)A), leading to the formation of 2-methylthio-N6-threonylcarbamoyladenosine (ms(2)t(6)A) at position 37 in tRNAs that read codons beginning with adenine.</text>
</comment>
<dbReference type="NCBIfam" id="TIGR01578">
    <property type="entry name" value="MiaB-like-B"/>
    <property type="match status" value="1"/>
</dbReference>
<dbReference type="Pfam" id="PF00919">
    <property type="entry name" value="UPF0004"/>
    <property type="match status" value="1"/>
</dbReference>
<dbReference type="InterPro" id="IPR006638">
    <property type="entry name" value="Elp3/MiaA/NifB-like_rSAM"/>
</dbReference>
<keyword evidence="8 15" id="KW-0819">tRNA processing</keyword>
<keyword evidence="15" id="KW-0256">Endoplasmic reticulum</keyword>
<dbReference type="InterPro" id="IPR002792">
    <property type="entry name" value="TRAM_dom"/>
</dbReference>
<evidence type="ECO:0000256" key="13">
    <source>
        <dbReference type="ARBA" id="ARBA00023136"/>
    </source>
</evidence>
<evidence type="ECO:0000256" key="6">
    <source>
        <dbReference type="ARBA" id="ARBA00022691"/>
    </source>
</evidence>
<evidence type="ECO:0000256" key="4">
    <source>
        <dbReference type="ARBA" id="ARBA00022485"/>
    </source>
</evidence>
<feature type="transmembrane region" description="Helical" evidence="15">
    <location>
        <begin position="559"/>
        <end position="579"/>
    </location>
</feature>
<keyword evidence="6 15" id="KW-0949">S-adenosyl-L-methionine</keyword>
<evidence type="ECO:0000256" key="1">
    <source>
        <dbReference type="ARBA" id="ARBA00002399"/>
    </source>
</evidence>
<comment type="cofactor">
    <cofactor evidence="15">
        <name>[4Fe-4S] cluster</name>
        <dbReference type="ChEBI" id="CHEBI:49883"/>
    </cofactor>
    <text evidence="15">Binds 1 or 2 [4Fe-4S] cluster. One cluster is coordinated with 3 cysteines and an exchangeable S-adenosyl-L-methionine.</text>
</comment>
<evidence type="ECO:0000313" key="20">
    <source>
        <dbReference type="Ensembl" id="ENSACOP00000003045.1"/>
    </source>
</evidence>
<protein>
    <recommendedName>
        <fullName evidence="15">tRNA-t(6)A37 methylthiotransferase</fullName>
        <ecNumber evidence="15">2.8.4.5</ecNumber>
    </recommendedName>
</protein>
<reference evidence="20" key="2">
    <citation type="submission" date="2025-09" db="UniProtKB">
        <authorList>
            <consortium name="Ensembl"/>
        </authorList>
    </citation>
    <scope>IDENTIFICATION</scope>
</reference>
<evidence type="ECO:0000259" key="18">
    <source>
        <dbReference type="PROSITE" id="PS51449"/>
    </source>
</evidence>
<evidence type="ECO:0000256" key="11">
    <source>
        <dbReference type="ARBA" id="ARBA00023004"/>
    </source>
</evidence>
<dbReference type="AlphaFoldDB" id="A0A8B9F662"/>
<reference evidence="20" key="1">
    <citation type="submission" date="2025-08" db="UniProtKB">
        <authorList>
            <consortium name="Ensembl"/>
        </authorList>
    </citation>
    <scope>IDENTIFICATION</scope>
</reference>
<dbReference type="GO" id="GO:0051539">
    <property type="term" value="F:4 iron, 4 sulfur cluster binding"/>
    <property type="evidence" value="ECO:0007669"/>
    <property type="project" value="UniProtKB-UniRule"/>
</dbReference>
<evidence type="ECO:0000259" key="17">
    <source>
        <dbReference type="PROSITE" id="PS50926"/>
    </source>
</evidence>
<dbReference type="GO" id="GO:0046872">
    <property type="term" value="F:metal ion binding"/>
    <property type="evidence" value="ECO:0007669"/>
    <property type="project" value="UniProtKB-UniRule"/>
</dbReference>
<comment type="catalytic activity">
    <reaction evidence="14 15">
        <text>N(6)-L-threonylcarbamoyladenosine(37) in tRNA + (sulfur carrier)-SH + AH2 + 2 S-adenosyl-L-methionine = 2-methylsulfanyl-N(6)-L-threonylcarbamoyladenosine(37) in tRNA + (sulfur carrier)-H + 5'-deoxyadenosine + L-methionine + A + S-adenosyl-L-homocysteine + 2 H(+)</text>
        <dbReference type="Rhea" id="RHEA:37075"/>
        <dbReference type="Rhea" id="RHEA-COMP:10163"/>
        <dbReference type="Rhea" id="RHEA-COMP:11092"/>
        <dbReference type="Rhea" id="RHEA-COMP:14737"/>
        <dbReference type="Rhea" id="RHEA-COMP:14739"/>
        <dbReference type="ChEBI" id="CHEBI:13193"/>
        <dbReference type="ChEBI" id="CHEBI:15378"/>
        <dbReference type="ChEBI" id="CHEBI:17319"/>
        <dbReference type="ChEBI" id="CHEBI:17499"/>
        <dbReference type="ChEBI" id="CHEBI:29917"/>
        <dbReference type="ChEBI" id="CHEBI:57844"/>
        <dbReference type="ChEBI" id="CHEBI:57856"/>
        <dbReference type="ChEBI" id="CHEBI:59789"/>
        <dbReference type="ChEBI" id="CHEBI:64428"/>
        <dbReference type="ChEBI" id="CHEBI:74418"/>
        <dbReference type="ChEBI" id="CHEBI:74420"/>
        <dbReference type="EC" id="2.8.4.5"/>
    </reaction>
</comment>
<dbReference type="InterPro" id="IPR005839">
    <property type="entry name" value="Methylthiotransferase"/>
</dbReference>
<keyword evidence="11 15" id="KW-0408">Iron</keyword>
<dbReference type="GO" id="GO:0005789">
    <property type="term" value="C:endoplasmic reticulum membrane"/>
    <property type="evidence" value="ECO:0007669"/>
    <property type="project" value="UniProtKB-SubCell"/>
</dbReference>
<dbReference type="Pfam" id="PF04055">
    <property type="entry name" value="Radical_SAM"/>
    <property type="match status" value="1"/>
</dbReference>
<keyword evidence="4 15" id="KW-0004">4Fe-4S</keyword>
<evidence type="ECO:0000256" key="3">
    <source>
        <dbReference type="ARBA" id="ARBA00008616"/>
    </source>
</evidence>
<dbReference type="Gene3D" id="3.40.50.12160">
    <property type="entry name" value="Methylthiotransferase, N-terminal domain"/>
    <property type="match status" value="1"/>
</dbReference>
<dbReference type="Pfam" id="PF01938">
    <property type="entry name" value="TRAM"/>
    <property type="match status" value="1"/>
</dbReference>
<evidence type="ECO:0000256" key="14">
    <source>
        <dbReference type="ARBA" id="ARBA00051661"/>
    </source>
</evidence>
<dbReference type="PROSITE" id="PS01278">
    <property type="entry name" value="MTTASE_RADICAL"/>
    <property type="match status" value="1"/>
</dbReference>
<feature type="domain" description="TRAM" evidence="17">
    <location>
        <begin position="432"/>
        <end position="494"/>
    </location>
</feature>
<feature type="domain" description="Radical SAM core" evidence="19">
    <location>
        <begin position="201"/>
        <end position="432"/>
    </location>
</feature>
<evidence type="ECO:0000256" key="12">
    <source>
        <dbReference type="ARBA" id="ARBA00023014"/>
    </source>
</evidence>
<dbReference type="SFLD" id="SFLDS00029">
    <property type="entry name" value="Radical_SAM"/>
    <property type="match status" value="1"/>
</dbReference>
<dbReference type="EC" id="2.8.4.5" evidence="15"/>
<dbReference type="InterPro" id="IPR006466">
    <property type="entry name" value="MiaB-like_arc_euk"/>
</dbReference>
<dbReference type="CDD" id="cd01335">
    <property type="entry name" value="Radical_SAM"/>
    <property type="match status" value="1"/>
</dbReference>
<dbReference type="Proteomes" id="UP000694522">
    <property type="component" value="Unplaced"/>
</dbReference>
<evidence type="ECO:0000256" key="7">
    <source>
        <dbReference type="ARBA" id="ARBA00022692"/>
    </source>
</evidence>
<evidence type="ECO:0000256" key="8">
    <source>
        <dbReference type="ARBA" id="ARBA00022694"/>
    </source>
</evidence>
<organism evidence="20 21">
    <name type="scientific">Amazona collaria</name>
    <name type="common">yellow-billed parrot</name>
    <dbReference type="NCBI Taxonomy" id="241587"/>
    <lineage>
        <taxon>Eukaryota</taxon>
        <taxon>Metazoa</taxon>
        <taxon>Chordata</taxon>
        <taxon>Craniata</taxon>
        <taxon>Vertebrata</taxon>
        <taxon>Euteleostomi</taxon>
        <taxon>Archelosauria</taxon>
        <taxon>Archosauria</taxon>
        <taxon>Dinosauria</taxon>
        <taxon>Saurischia</taxon>
        <taxon>Theropoda</taxon>
        <taxon>Coelurosauria</taxon>
        <taxon>Aves</taxon>
        <taxon>Neognathae</taxon>
        <taxon>Neoaves</taxon>
        <taxon>Telluraves</taxon>
        <taxon>Australaves</taxon>
        <taxon>Psittaciformes</taxon>
        <taxon>Psittacidae</taxon>
        <taxon>Amazona</taxon>
    </lineage>
</organism>
<keyword evidence="9 15" id="KW-0479">Metal-binding</keyword>
<sequence>MKKMPASCDSVLEDIEDIVSAEDLKPQDRQFIRKNVFPKVRKRNSQKNDQTDNDPPSDSIIPGAQKIWVRTWGCSHNNSDGEYMAGQLAAYGYKITDNSAEADLWLLNSCTVKNPAEDHFRNSIKKAQQEKKKVVLAGCVPQAQPRQDYMKGLSIIGVQQIDRVVEVVEETIKGHSVRLLSQKKDNGKRLGGARLDLPKIRKNPLIEIISINTGCLNACTYCKTKHARGDLASYPVEELVNRAKQSFQEGVCEIWLTSEDTGAYGRDIGTDLPTLLWKLVEAIPEGAMLRLGMTNPPYILEHLEEMAKILNHPRVYAFLHIPVQSASDSVLMDMKREYCVADFKQVVDFLKAKVPGITIATDIICGFPGETDEDFQETVKLVEQYRFPSLFINQFYPRPGTPAAKMHQVPAAVKKQRTKDLSQLFHSYSPYDHKVGERQRVLVTEESFDSNYYVAHNPFYEQVLVPKDPLLMGKMVEVNIYEAGKHFMKGQPVSDARVYTASITRPLAKGEVSGLTGEFRHAPQNGTNQKAHPSAEIPMKTPLGSWMALQLPWQQEGGGLKILSVSLALLAALVMFYYGGMKTEL</sequence>
<dbReference type="PANTHER" id="PTHR11918">
    <property type="entry name" value="RADICAL SAM PROTEINS"/>
    <property type="match status" value="1"/>
</dbReference>
<keyword evidence="7 15" id="KW-0812">Transmembrane</keyword>
<feature type="domain" description="MTTase N-terminal" evidence="18">
    <location>
        <begin position="65"/>
        <end position="173"/>
    </location>
</feature>
<evidence type="ECO:0000256" key="5">
    <source>
        <dbReference type="ARBA" id="ARBA00022679"/>
    </source>
</evidence>
<dbReference type="InterPro" id="IPR007197">
    <property type="entry name" value="rSAM"/>
</dbReference>
<dbReference type="FunFam" id="3.40.50.12160:FF:000005">
    <property type="entry name" value="threonylcarbamoyladenosine tRNA methylthiotransferase isoform X1"/>
    <property type="match status" value="1"/>
</dbReference>
<name>A0A8B9F662_9PSIT</name>
<evidence type="ECO:0000256" key="15">
    <source>
        <dbReference type="RuleBase" id="RU368081"/>
    </source>
</evidence>
<accession>A0A8B9F662</accession>
<dbReference type="SFLD" id="SFLDG01061">
    <property type="entry name" value="methylthiotransferase"/>
    <property type="match status" value="1"/>
</dbReference>
<dbReference type="SUPFAM" id="SSF102114">
    <property type="entry name" value="Radical SAM enzymes"/>
    <property type="match status" value="1"/>
</dbReference>
<comment type="similarity">
    <text evidence="3 15">Belongs to the methylthiotransferase family. CDKAL1 subfamily.</text>
</comment>
<feature type="region of interest" description="Disordered" evidence="16">
    <location>
        <begin position="35"/>
        <end position="60"/>
    </location>
</feature>
<evidence type="ECO:0000256" key="16">
    <source>
        <dbReference type="SAM" id="MobiDB-lite"/>
    </source>
</evidence>
<keyword evidence="13 15" id="KW-0472">Membrane</keyword>
<dbReference type="Ensembl" id="ENSACOT00000003152.1">
    <property type="protein sequence ID" value="ENSACOP00000003045.1"/>
    <property type="gene ID" value="ENSACOG00000002109.1"/>
</dbReference>
<dbReference type="GO" id="GO:0035598">
    <property type="term" value="F:tRNA (N(6)-L-threonylcarbamoyladenosine(37)-C(2))-methylthiotransferase activity"/>
    <property type="evidence" value="ECO:0007669"/>
    <property type="project" value="UniProtKB-UniRule"/>
</dbReference>
<dbReference type="InterPro" id="IPR013848">
    <property type="entry name" value="Methylthiotransferase_N"/>
</dbReference>